<reference evidence="14" key="2">
    <citation type="submission" date="2015-06" db="UniProtKB">
        <authorList>
            <consortium name="EnsemblPlants"/>
        </authorList>
    </citation>
    <scope>IDENTIFICATION</scope>
    <source>
        <strain evidence="14">DM1-3 516 R44</strain>
    </source>
</reference>
<evidence type="ECO:0000256" key="8">
    <source>
        <dbReference type="ARBA" id="ARBA00022989"/>
    </source>
</evidence>
<dbReference type="ExpressionAtlas" id="M0ZT22">
    <property type="expression patterns" value="baseline"/>
</dbReference>
<dbReference type="SMART" id="SM00369">
    <property type="entry name" value="LRR_TYP"/>
    <property type="match status" value="11"/>
</dbReference>
<comment type="subcellular location">
    <subcellularLocation>
        <location evidence="1">Cell membrane</location>
        <topology evidence="1">Single-pass type I membrane protein</topology>
    </subcellularLocation>
</comment>
<dbReference type="PANTHER" id="PTHR48061">
    <property type="entry name" value="LEUCINE-RICH REPEAT RECEPTOR PROTEIN KINASE EMS1-LIKE-RELATED"/>
    <property type="match status" value="1"/>
</dbReference>
<dbReference type="SUPFAM" id="SSF52058">
    <property type="entry name" value="L domain-like"/>
    <property type="match status" value="3"/>
</dbReference>
<dbReference type="FunCoup" id="M0ZT22">
    <property type="interactions" value="588"/>
</dbReference>
<dbReference type="PANTHER" id="PTHR48061:SF38">
    <property type="entry name" value="SERINE_THREONINE-PROTEIN KINASE BRI1"/>
    <property type="match status" value="1"/>
</dbReference>
<accession>M0ZT22</accession>
<keyword evidence="15" id="KW-1185">Reference proteome</keyword>
<dbReference type="EnsemblPlants" id="PGSC0003DMT400007477">
    <property type="protein sequence ID" value="PGSC0003DMT400007477"/>
    <property type="gene ID" value="PGSC0003DMG400002885"/>
</dbReference>
<dbReference type="Gramene" id="PGSC0003DMT400007477">
    <property type="protein sequence ID" value="PGSC0003DMT400007477"/>
    <property type="gene ID" value="PGSC0003DMG400002885"/>
</dbReference>
<dbReference type="InterPro" id="IPR001611">
    <property type="entry name" value="Leu-rich_rpt"/>
</dbReference>
<evidence type="ECO:0000256" key="7">
    <source>
        <dbReference type="ARBA" id="ARBA00022737"/>
    </source>
</evidence>
<dbReference type="GO" id="GO:0005886">
    <property type="term" value="C:plasma membrane"/>
    <property type="evidence" value="ECO:0007669"/>
    <property type="project" value="UniProtKB-SubCell"/>
</dbReference>
<organism evidence="14 15">
    <name type="scientific">Solanum tuberosum</name>
    <name type="common">Potato</name>
    <dbReference type="NCBI Taxonomy" id="4113"/>
    <lineage>
        <taxon>Eukaryota</taxon>
        <taxon>Viridiplantae</taxon>
        <taxon>Streptophyta</taxon>
        <taxon>Embryophyta</taxon>
        <taxon>Tracheophyta</taxon>
        <taxon>Spermatophyta</taxon>
        <taxon>Magnoliopsida</taxon>
        <taxon>eudicotyledons</taxon>
        <taxon>Gunneridae</taxon>
        <taxon>Pentapetalae</taxon>
        <taxon>asterids</taxon>
        <taxon>lamiids</taxon>
        <taxon>Solanales</taxon>
        <taxon>Solanaceae</taxon>
        <taxon>Solanoideae</taxon>
        <taxon>Solaneae</taxon>
        <taxon>Solanum</taxon>
    </lineage>
</organism>
<dbReference type="GO" id="GO:0050832">
    <property type="term" value="P:defense response to fungus"/>
    <property type="evidence" value="ECO:0007669"/>
    <property type="project" value="UniProtKB-ARBA"/>
</dbReference>
<feature type="chain" id="PRO_5004010804" evidence="12">
    <location>
        <begin position="22"/>
        <end position="901"/>
    </location>
</feature>
<dbReference type="Pfam" id="PF13516">
    <property type="entry name" value="LRR_6"/>
    <property type="match status" value="1"/>
</dbReference>
<keyword evidence="5 11" id="KW-0812">Transmembrane</keyword>
<keyword evidence="10" id="KW-0325">Glycoprotein</keyword>
<dbReference type="Proteomes" id="UP000011115">
    <property type="component" value="Unassembled WGS sequence"/>
</dbReference>
<dbReference type="Gene3D" id="3.80.10.10">
    <property type="entry name" value="Ribonuclease Inhibitor"/>
    <property type="match status" value="3"/>
</dbReference>
<evidence type="ECO:0000256" key="1">
    <source>
        <dbReference type="ARBA" id="ARBA00004251"/>
    </source>
</evidence>
<evidence type="ECO:0000256" key="2">
    <source>
        <dbReference type="ARBA" id="ARBA00009592"/>
    </source>
</evidence>
<dbReference type="STRING" id="4113.M0ZT22"/>
<dbReference type="PRINTS" id="PR00019">
    <property type="entry name" value="LEURICHRPT"/>
</dbReference>
<evidence type="ECO:0000256" key="12">
    <source>
        <dbReference type="SAM" id="SignalP"/>
    </source>
</evidence>
<evidence type="ECO:0000256" key="10">
    <source>
        <dbReference type="ARBA" id="ARBA00023180"/>
    </source>
</evidence>
<keyword evidence="7" id="KW-0677">Repeat</keyword>
<dbReference type="HOGENOM" id="CLU_000288_18_3_1"/>
<dbReference type="InterPro" id="IPR003591">
    <property type="entry name" value="Leu-rich_rpt_typical-subtyp"/>
</dbReference>
<evidence type="ECO:0000259" key="13">
    <source>
        <dbReference type="Pfam" id="PF08263"/>
    </source>
</evidence>
<evidence type="ECO:0000256" key="6">
    <source>
        <dbReference type="ARBA" id="ARBA00022729"/>
    </source>
</evidence>
<evidence type="ECO:0000256" key="4">
    <source>
        <dbReference type="ARBA" id="ARBA00022614"/>
    </source>
</evidence>
<sequence>MWPLFFIYSLFCCVFLSLSFSSSFDHHLCSPSEASALLQFKHSFNILDFSPCDTSFPKTVSWNESNDCCTWDGVTCDMLNGHVIGLDLSCSQLNGTIYPNSSLIQLHHLQTLNLAKNYFYPSTIPNDVSRLRNLKHLNLSDAYFQGEIPTEISYLSNLVSLDLSVPSYVNGLQFDQRAFKAVLQNLTNLEVLSLFGVNVSSPIPVNLSSSLRYVDLKVTNLEGVLTESVFLLPKLETLYLSNNYLLKGVLPKIHPSSTLLELDISYTGISGELPDSIGTLSSLTRLYLYGCQFSGRIPDSIGNLTQIRYLNFGNNHFTGNIPSTISKLKHLAVLALSSNSFGGEIPNFFSNLQELRYLSLSNCSFIGPFPSPLLSLTQLETLDLSSNSLSGPLPRNASMLQKLAELDLSYNSLNGTIPSWVFSLPLLSSVSLHHNRLSGSFPQSPVNLTNLSTLDLSSNNITLDAGIQITLPSLVVLQLSSCELRDFPHFLRNVKTLMVLDISNNKIRGQIPNWFSGMSDSAPHCLGSMVGLSVLDLRRNSFTGSLPPFCAQSNSLRTIVLNGNHFEGTVPMSLLKCDGLEVLDVGNNVINDTFPAWLGTLQELQVLILKSNKFHGPISTRLKFGFPVLRIFDLSHNEFGGSLPAEVFENFKGMIKTDERDKGEIEYMQPQSYIGFSNVMYEVSVRLVIKSQEIQLEKITTIMTTIDLSSNHFEGVIPKTLKDLNSLWLLNLSHNNLKGDVPMELEKLNMLEALDLSWNRLTGKIPQQLTRMNFLSFLNLSQNLLVGRIPQGSQFNTFENDSYGGNLDLCGPPLSKKCGTSDPSHVPQPLEEEEEDDESYFFSGFTWESVVIGYSFGLVVGTVLWSLMFKYRKPKWFVEFFDGIFPKKMRRPKKRAQRRRT</sequence>
<evidence type="ECO:0000256" key="3">
    <source>
        <dbReference type="ARBA" id="ARBA00022475"/>
    </source>
</evidence>
<dbReference type="Pfam" id="PF13855">
    <property type="entry name" value="LRR_8"/>
    <property type="match status" value="1"/>
</dbReference>
<evidence type="ECO:0000256" key="5">
    <source>
        <dbReference type="ARBA" id="ARBA00022692"/>
    </source>
</evidence>
<evidence type="ECO:0000313" key="14">
    <source>
        <dbReference type="EnsemblPlants" id="PGSC0003DMT400007477"/>
    </source>
</evidence>
<feature type="signal peptide" evidence="12">
    <location>
        <begin position="1"/>
        <end position="21"/>
    </location>
</feature>
<dbReference type="FunFam" id="3.80.10.10:FF:000233">
    <property type="entry name" value="Leucine-rich repeat receptor-like protein kinase TDR"/>
    <property type="match status" value="1"/>
</dbReference>
<evidence type="ECO:0000256" key="11">
    <source>
        <dbReference type="SAM" id="Phobius"/>
    </source>
</evidence>
<dbReference type="GO" id="GO:0009791">
    <property type="term" value="P:post-embryonic development"/>
    <property type="evidence" value="ECO:0007669"/>
    <property type="project" value="UniProtKB-ARBA"/>
</dbReference>
<keyword evidence="9 11" id="KW-0472">Membrane</keyword>
<dbReference type="InterPro" id="IPR046956">
    <property type="entry name" value="RLP23-like"/>
</dbReference>
<dbReference type="FunFam" id="3.80.10.10:FF:000213">
    <property type="entry name" value="Tyrosine-sulfated glycopeptide receptor 1"/>
    <property type="match status" value="1"/>
</dbReference>
<feature type="transmembrane region" description="Helical" evidence="11">
    <location>
        <begin position="851"/>
        <end position="869"/>
    </location>
</feature>
<dbReference type="Pfam" id="PF00560">
    <property type="entry name" value="LRR_1"/>
    <property type="match status" value="10"/>
</dbReference>
<name>M0ZT22_SOLTU</name>
<dbReference type="InterPro" id="IPR013210">
    <property type="entry name" value="LRR_N_plant-typ"/>
</dbReference>
<evidence type="ECO:0000313" key="15">
    <source>
        <dbReference type="Proteomes" id="UP000011115"/>
    </source>
</evidence>
<proteinExistence type="inferred from homology"/>
<dbReference type="InterPro" id="IPR032675">
    <property type="entry name" value="LRR_dom_sf"/>
</dbReference>
<keyword evidence="3" id="KW-1003">Cell membrane</keyword>
<dbReference type="AlphaFoldDB" id="M0ZT22"/>
<dbReference type="OMA" id="FENNTHM"/>
<dbReference type="Pfam" id="PF08263">
    <property type="entry name" value="LRRNT_2"/>
    <property type="match status" value="1"/>
</dbReference>
<keyword evidence="8 11" id="KW-1133">Transmembrane helix</keyword>
<keyword evidence="4" id="KW-0433">Leucine-rich repeat</keyword>
<keyword evidence="6 12" id="KW-0732">Signal</keyword>
<dbReference type="eggNOG" id="KOG0619">
    <property type="taxonomic scope" value="Eukaryota"/>
</dbReference>
<evidence type="ECO:0000256" key="9">
    <source>
        <dbReference type="ARBA" id="ARBA00023136"/>
    </source>
</evidence>
<dbReference type="PaxDb" id="4113-PGSC0003DMT400007477"/>
<feature type="domain" description="Leucine-rich repeat-containing N-terminal plant-type" evidence="13">
    <location>
        <begin position="31"/>
        <end position="77"/>
    </location>
</feature>
<comment type="similarity">
    <text evidence="2">Belongs to the RLP family.</text>
</comment>
<reference evidence="15" key="1">
    <citation type="journal article" date="2011" name="Nature">
        <title>Genome sequence and analysis of the tuber crop potato.</title>
        <authorList>
            <consortium name="The Potato Genome Sequencing Consortium"/>
        </authorList>
    </citation>
    <scope>NUCLEOTIDE SEQUENCE [LARGE SCALE GENOMIC DNA]</scope>
    <source>
        <strain evidence="15">cv. DM1-3 516 R44</strain>
    </source>
</reference>
<protein>
    <submittedName>
        <fullName evidence="14">Serine-threonine protein kinase, plant-type</fullName>
    </submittedName>
</protein>
<dbReference type="InParanoid" id="M0ZT22"/>